<dbReference type="EMBL" id="JARUHG010000002">
    <property type="protein sequence ID" value="MDR0182964.1"/>
    <property type="molecule type" value="Genomic_DNA"/>
</dbReference>
<evidence type="ECO:0000313" key="1">
    <source>
        <dbReference type="EMBL" id="MDR0182964.1"/>
    </source>
</evidence>
<gene>
    <name evidence="1" type="ORF">P8609_08255</name>
</gene>
<dbReference type="SUPFAM" id="SSF140566">
    <property type="entry name" value="FlgN-like"/>
    <property type="match status" value="1"/>
</dbReference>
<dbReference type="InterPro" id="IPR036679">
    <property type="entry name" value="FlgN-like_sf"/>
</dbReference>
<proteinExistence type="predicted"/>
<accession>A0ABU1CEF8</accession>
<evidence type="ECO:0000313" key="2">
    <source>
        <dbReference type="Proteomes" id="UP001233535"/>
    </source>
</evidence>
<protein>
    <submittedName>
        <fullName evidence="1">Flagellar protein FlgN</fullName>
    </submittedName>
</protein>
<comment type="caution">
    <text evidence="1">The sequence shown here is derived from an EMBL/GenBank/DDBJ whole genome shotgun (WGS) entry which is preliminary data.</text>
</comment>
<dbReference type="RefSeq" id="WP_309262131.1">
    <property type="nucleotide sequence ID" value="NZ_JARUHG010000002.1"/>
</dbReference>
<keyword evidence="2" id="KW-1185">Reference proteome</keyword>
<sequence length="112" mass="12126">MNARAHPLDALEDALHEERRALLEHDVEALLRSTQAKLEALRAAEHAGAAANDAPRVLALSELNLANGALLARRRREVNWALRHLGRLDADATYDASGQAGAKPHSRLNVSA</sequence>
<organism evidence="1 2">
    <name type="scientific">Lysobacter arvi</name>
    <dbReference type="NCBI Taxonomy" id="3038776"/>
    <lineage>
        <taxon>Bacteria</taxon>
        <taxon>Pseudomonadati</taxon>
        <taxon>Pseudomonadota</taxon>
        <taxon>Gammaproteobacteria</taxon>
        <taxon>Lysobacterales</taxon>
        <taxon>Lysobacteraceae</taxon>
        <taxon>Lysobacter</taxon>
    </lineage>
</organism>
<reference evidence="1 2" key="1">
    <citation type="submission" date="2023-04" db="EMBL/GenBank/DDBJ databases">
        <title>Lysobacter sp. strain UC isolated from soil sample.</title>
        <authorList>
            <person name="Choksket S."/>
            <person name="Harshvardhan F."/>
            <person name="Rana R."/>
            <person name="Patil P.B."/>
            <person name="Korpole S."/>
        </authorList>
    </citation>
    <scope>NUCLEOTIDE SEQUENCE [LARGE SCALE GENOMIC DNA]</scope>
    <source>
        <strain evidence="1 2">UC</strain>
    </source>
</reference>
<keyword evidence="1" id="KW-0966">Cell projection</keyword>
<name>A0ABU1CEF8_9GAMM</name>
<keyword evidence="1" id="KW-0282">Flagellum</keyword>
<dbReference type="Proteomes" id="UP001233535">
    <property type="component" value="Unassembled WGS sequence"/>
</dbReference>
<keyword evidence="1" id="KW-0969">Cilium</keyword>